<comment type="caution">
    <text evidence="1">The sequence shown here is derived from an EMBL/GenBank/DDBJ whole genome shotgun (WGS) entry which is preliminary data.</text>
</comment>
<dbReference type="PROSITE" id="PS51257">
    <property type="entry name" value="PROKAR_LIPOPROTEIN"/>
    <property type="match status" value="1"/>
</dbReference>
<dbReference type="OrthoDB" id="1111178at2"/>
<dbReference type="EMBL" id="QLLO01000002">
    <property type="protein sequence ID" value="RAJ17151.1"/>
    <property type="molecule type" value="Genomic_DNA"/>
</dbReference>
<proteinExistence type="predicted"/>
<accession>A0A327RL62</accession>
<dbReference type="SUPFAM" id="SSF51126">
    <property type="entry name" value="Pectin lyase-like"/>
    <property type="match status" value="1"/>
</dbReference>
<gene>
    <name evidence="1" type="ORF">LY08_00930</name>
</gene>
<dbReference type="RefSeq" id="WP_111659255.1">
    <property type="nucleotide sequence ID" value="NZ_QLLO01000002.1"/>
</dbReference>
<reference evidence="1 2" key="1">
    <citation type="submission" date="2018-06" db="EMBL/GenBank/DDBJ databases">
        <title>Genomic Encyclopedia of Archaeal and Bacterial Type Strains, Phase II (KMG-II): from individual species to whole genera.</title>
        <authorList>
            <person name="Goeker M."/>
        </authorList>
    </citation>
    <scope>NUCLEOTIDE SEQUENCE [LARGE SCALE GENOMIC DNA]</scope>
    <source>
        <strain evidence="1 2">DSM 24464</strain>
    </source>
</reference>
<dbReference type="InterPro" id="IPR011050">
    <property type="entry name" value="Pectin_lyase_fold/virulence"/>
</dbReference>
<name>A0A327RL62_9FLAO</name>
<sequence>MKRTLYLICCIGFILLWSSCRKDFEFQASTGNLGFSKDTVYLDTIFANIGSSTYNLKVYNSSDEDISIPSVRLENGDNSGYRLNLDGQAGKSFDNVQLLAKDSLFIFIETTFNTNTEPLQGNEFLYTDKILFDTGDNQQDVDLVTLVKDATFIYPDRDNTTGIVETLTLTIDGEQVETEIQGRELLPEELTFTNEKPYVIYGYAAVPSGETLTVNAGARVHFHANSGLLVSEGATLNINGALSNDQEVLENEVIFEGDRLEPLFSDVPGQWGTIWLFENSLNNTINYATIKNATVGILSDGNADAAQDKLTITNSQIYNVSTFGILGRNTSITAENIVLNNAGQSSFGATFGGKYNVTHSTIANYWNSSFRQFPALLINNFVTDADNNAFITELTEANFSNCIIYGNDNPELLIDELQDETSPIPFNFKFTNCLLRFEDGSNFFNSDNYNFEDTTHYENMIFNQDPNFRNAFENDLIIGDDSAANGQGNSTFANQVPTDILGINRTASPDLGAYQHITFE</sequence>
<protein>
    <recommendedName>
        <fullName evidence="3">Right-handed parallel beta-helix repeat-containing protein</fullName>
    </recommendedName>
</protein>
<evidence type="ECO:0000313" key="2">
    <source>
        <dbReference type="Proteomes" id="UP000248703"/>
    </source>
</evidence>
<evidence type="ECO:0000313" key="1">
    <source>
        <dbReference type="EMBL" id="RAJ17151.1"/>
    </source>
</evidence>
<keyword evidence="2" id="KW-1185">Reference proteome</keyword>
<dbReference type="AlphaFoldDB" id="A0A327RL62"/>
<organism evidence="1 2">
    <name type="scientific">Olleya aquimaris</name>
    <dbReference type="NCBI Taxonomy" id="639310"/>
    <lineage>
        <taxon>Bacteria</taxon>
        <taxon>Pseudomonadati</taxon>
        <taxon>Bacteroidota</taxon>
        <taxon>Flavobacteriia</taxon>
        <taxon>Flavobacteriales</taxon>
        <taxon>Flavobacteriaceae</taxon>
    </lineage>
</organism>
<dbReference type="Proteomes" id="UP000248703">
    <property type="component" value="Unassembled WGS sequence"/>
</dbReference>
<evidence type="ECO:0008006" key="3">
    <source>
        <dbReference type="Google" id="ProtNLM"/>
    </source>
</evidence>